<protein>
    <recommendedName>
        <fullName evidence="5">ESX-1 secretion-associated protein EspA/EspE-like domain-containing protein</fullName>
    </recommendedName>
</protein>
<evidence type="ECO:0000256" key="1">
    <source>
        <dbReference type="SAM" id="MobiDB-lite"/>
    </source>
</evidence>
<proteinExistence type="predicted"/>
<evidence type="ECO:0000256" key="2">
    <source>
        <dbReference type="SAM" id="Phobius"/>
    </source>
</evidence>
<keyword evidence="4" id="KW-1185">Reference proteome</keyword>
<dbReference type="Proteomes" id="UP000431826">
    <property type="component" value="Unassembled WGS sequence"/>
</dbReference>
<sequence length="248" mass="25828">MTTFNLSQYQALTSELKSGVNKLSQKKEELVPTAQKAGDAWYMPQKIADALMWIAEKLRELAKWVIDKIEDALKAAAAPIALYKISSEWVDRIQTPASAVQGQTDWKALQAPRRWKGDAATLYLDSVRGQSSAAGRIGSIADQVSLSCTICASTGLVFYAALGALLAKAVIGTVAAIGALMTGVGAPAAALVFADAAGFTAAGVGAAVMAALAALGTQVEELNRIKGQAKSAQDFPGPPIGHWPKGTA</sequence>
<keyword evidence="2" id="KW-0472">Membrane</keyword>
<keyword evidence="2" id="KW-0812">Transmembrane</keyword>
<feature type="region of interest" description="Disordered" evidence="1">
    <location>
        <begin position="228"/>
        <end position="248"/>
    </location>
</feature>
<keyword evidence="2" id="KW-1133">Transmembrane helix</keyword>
<name>A0A640UNN1_9ACTN</name>
<accession>A0A640UNN1</accession>
<evidence type="ECO:0000313" key="4">
    <source>
        <dbReference type="Proteomes" id="UP000431826"/>
    </source>
</evidence>
<dbReference type="OrthoDB" id="4554447at2"/>
<reference evidence="3 4" key="1">
    <citation type="submission" date="2019-12" db="EMBL/GenBank/DDBJ databases">
        <title>Whole genome shotgun sequence of Streptomyces tubercidicus NBRC 13090.</title>
        <authorList>
            <person name="Ichikawa N."/>
            <person name="Kimura A."/>
            <person name="Kitahashi Y."/>
            <person name="Komaki H."/>
            <person name="Tamura T."/>
        </authorList>
    </citation>
    <scope>NUCLEOTIDE SEQUENCE [LARGE SCALE GENOMIC DNA]</scope>
    <source>
        <strain evidence="3 4">NBRC 13090</strain>
    </source>
</reference>
<evidence type="ECO:0008006" key="5">
    <source>
        <dbReference type="Google" id="ProtNLM"/>
    </source>
</evidence>
<dbReference type="RefSeq" id="WP_159743694.1">
    <property type="nucleotide sequence ID" value="NZ_BLIR01000001.1"/>
</dbReference>
<organism evidence="3 4">
    <name type="scientific">Streptomyces tubercidicus</name>
    <dbReference type="NCBI Taxonomy" id="47759"/>
    <lineage>
        <taxon>Bacteria</taxon>
        <taxon>Bacillati</taxon>
        <taxon>Actinomycetota</taxon>
        <taxon>Actinomycetes</taxon>
        <taxon>Kitasatosporales</taxon>
        <taxon>Streptomycetaceae</taxon>
        <taxon>Streptomyces</taxon>
    </lineage>
</organism>
<gene>
    <name evidence="3" type="ORF">Stube_23610</name>
</gene>
<evidence type="ECO:0000313" key="3">
    <source>
        <dbReference type="EMBL" id="GFE37688.1"/>
    </source>
</evidence>
<dbReference type="AlphaFoldDB" id="A0A640UNN1"/>
<dbReference type="EMBL" id="BLIR01000001">
    <property type="protein sequence ID" value="GFE37688.1"/>
    <property type="molecule type" value="Genomic_DNA"/>
</dbReference>
<comment type="caution">
    <text evidence="3">The sequence shown here is derived from an EMBL/GenBank/DDBJ whole genome shotgun (WGS) entry which is preliminary data.</text>
</comment>
<feature type="transmembrane region" description="Helical" evidence="2">
    <location>
        <begin position="196"/>
        <end position="216"/>
    </location>
</feature>
<dbReference type="GeneID" id="96283490"/>